<dbReference type="Pfam" id="PF02602">
    <property type="entry name" value="HEM4"/>
    <property type="match status" value="1"/>
</dbReference>
<gene>
    <name evidence="11" type="primary">hemD</name>
    <name evidence="11" type="ORF">Verru16b_03095</name>
</gene>
<dbReference type="PANTHER" id="PTHR38042:SF1">
    <property type="entry name" value="UROPORPHYRINOGEN-III SYNTHASE, CHLOROPLASTIC"/>
    <property type="match status" value="1"/>
</dbReference>
<comment type="function">
    <text evidence="6 9">Catalyzes cyclization of the linear tetrapyrrole, hydroxymethylbilane, to the macrocyclic uroporphyrinogen III.</text>
</comment>
<evidence type="ECO:0000313" key="11">
    <source>
        <dbReference type="EMBL" id="AOS46002.1"/>
    </source>
</evidence>
<evidence type="ECO:0000256" key="9">
    <source>
        <dbReference type="RuleBase" id="RU366031"/>
    </source>
</evidence>
<keyword evidence="4 9" id="KW-0456">Lyase</keyword>
<name>A0A1D8AYM3_9BACT</name>
<dbReference type="Proteomes" id="UP000095228">
    <property type="component" value="Chromosome"/>
</dbReference>
<comment type="catalytic activity">
    <reaction evidence="8 9">
        <text>hydroxymethylbilane = uroporphyrinogen III + H2O</text>
        <dbReference type="Rhea" id="RHEA:18965"/>
        <dbReference type="ChEBI" id="CHEBI:15377"/>
        <dbReference type="ChEBI" id="CHEBI:57308"/>
        <dbReference type="ChEBI" id="CHEBI:57845"/>
        <dbReference type="EC" id="4.2.1.75"/>
    </reaction>
</comment>
<keyword evidence="12" id="KW-1185">Reference proteome</keyword>
<dbReference type="AlphaFoldDB" id="A0A1D8AYM3"/>
<evidence type="ECO:0000256" key="2">
    <source>
        <dbReference type="ARBA" id="ARBA00008133"/>
    </source>
</evidence>
<comment type="pathway">
    <text evidence="1 9">Porphyrin-containing compound metabolism; protoporphyrin-IX biosynthesis; coproporphyrinogen-III from 5-aminolevulinate: step 3/4.</text>
</comment>
<dbReference type="UniPathway" id="UPA00251">
    <property type="reaction ID" value="UER00320"/>
</dbReference>
<evidence type="ECO:0000313" key="12">
    <source>
        <dbReference type="Proteomes" id="UP000095228"/>
    </source>
</evidence>
<evidence type="ECO:0000259" key="10">
    <source>
        <dbReference type="Pfam" id="PF02602"/>
    </source>
</evidence>
<sequence length="263" mass="28514">MSDKKSLSGRRIVITRPAGSSADWRARLETLGAEVIELPLIKVSKDVNPETLTEVFEGLSSYEWIIFTSVNGVKFFFEEFHRVYDDIRSIGLVRIAAVGEATAAAVREQHLRVDLQPKKASGEELAFELIDREAMDSAKVLVITGNRNREALVEKLHESGTIVDTLPVYKTEETDLAADPVAGDFRAKGADAILFASPSAVQSFFDQAAALKLGAKARKPRAGSIGSTTTAAMKQLGLPVDFEAAEPSLDSLVEALMPKLPRG</sequence>
<dbReference type="KEGG" id="obg:Verru16b_03095"/>
<dbReference type="Gene3D" id="3.40.50.10090">
    <property type="match status" value="2"/>
</dbReference>
<comment type="similarity">
    <text evidence="2 9">Belongs to the uroporphyrinogen-III synthase family.</text>
</comment>
<dbReference type="CDD" id="cd06578">
    <property type="entry name" value="HemD"/>
    <property type="match status" value="1"/>
</dbReference>
<feature type="domain" description="Tetrapyrrole biosynthesis uroporphyrinogen III synthase" evidence="10">
    <location>
        <begin position="24"/>
        <end position="254"/>
    </location>
</feature>
<dbReference type="RefSeq" id="WP_069963098.1">
    <property type="nucleotide sequence ID" value="NZ_CP016094.1"/>
</dbReference>
<dbReference type="PATRIC" id="fig|1838286.3.peg.3118"/>
<organism evidence="11 12">
    <name type="scientific">Lacunisphaera limnophila</name>
    <dbReference type="NCBI Taxonomy" id="1838286"/>
    <lineage>
        <taxon>Bacteria</taxon>
        <taxon>Pseudomonadati</taxon>
        <taxon>Verrucomicrobiota</taxon>
        <taxon>Opitutia</taxon>
        <taxon>Opitutales</taxon>
        <taxon>Opitutaceae</taxon>
        <taxon>Lacunisphaera</taxon>
    </lineage>
</organism>
<accession>A0A1D8AYM3</accession>
<evidence type="ECO:0000256" key="4">
    <source>
        <dbReference type="ARBA" id="ARBA00023239"/>
    </source>
</evidence>
<dbReference type="InterPro" id="IPR003754">
    <property type="entry name" value="4pyrrol_synth_uPrphyn_synth"/>
</dbReference>
<evidence type="ECO:0000256" key="7">
    <source>
        <dbReference type="ARBA" id="ARBA00040167"/>
    </source>
</evidence>
<evidence type="ECO:0000256" key="3">
    <source>
        <dbReference type="ARBA" id="ARBA00013109"/>
    </source>
</evidence>
<dbReference type="SUPFAM" id="SSF69618">
    <property type="entry name" value="HemD-like"/>
    <property type="match status" value="1"/>
</dbReference>
<dbReference type="GO" id="GO:0006782">
    <property type="term" value="P:protoporphyrinogen IX biosynthetic process"/>
    <property type="evidence" value="ECO:0007669"/>
    <property type="project" value="UniProtKB-UniRule"/>
</dbReference>
<dbReference type="OrthoDB" id="9815856at2"/>
<dbReference type="GO" id="GO:0006780">
    <property type="term" value="P:uroporphyrinogen III biosynthetic process"/>
    <property type="evidence" value="ECO:0007669"/>
    <property type="project" value="UniProtKB-UniRule"/>
</dbReference>
<evidence type="ECO:0000256" key="5">
    <source>
        <dbReference type="ARBA" id="ARBA00023244"/>
    </source>
</evidence>
<dbReference type="STRING" id="1838286.Verru16b_03095"/>
<evidence type="ECO:0000256" key="6">
    <source>
        <dbReference type="ARBA" id="ARBA00037589"/>
    </source>
</evidence>
<dbReference type="EMBL" id="CP016094">
    <property type="protein sequence ID" value="AOS46002.1"/>
    <property type="molecule type" value="Genomic_DNA"/>
</dbReference>
<dbReference type="PANTHER" id="PTHR38042">
    <property type="entry name" value="UROPORPHYRINOGEN-III SYNTHASE, CHLOROPLASTIC"/>
    <property type="match status" value="1"/>
</dbReference>
<reference evidence="11 12" key="1">
    <citation type="submission" date="2016-06" db="EMBL/GenBank/DDBJ databases">
        <title>Three novel species with peptidoglycan cell walls form the new genus Lacunisphaera gen. nov. in the family Opitutaceae of the verrucomicrobial subdivision 4.</title>
        <authorList>
            <person name="Rast P."/>
            <person name="Gloeckner I."/>
            <person name="Jogler M."/>
            <person name="Boedeker C."/>
            <person name="Jeske O."/>
            <person name="Wiegand S."/>
            <person name="Reinhardt R."/>
            <person name="Schumann P."/>
            <person name="Rohde M."/>
            <person name="Spring S."/>
            <person name="Gloeckner F.O."/>
            <person name="Jogler C."/>
        </authorList>
    </citation>
    <scope>NUCLEOTIDE SEQUENCE [LARGE SCALE GENOMIC DNA]</scope>
    <source>
        <strain evidence="11 12">IG16b</strain>
    </source>
</reference>
<protein>
    <recommendedName>
        <fullName evidence="7 9">Uroporphyrinogen-III synthase</fullName>
        <ecNumber evidence="3 9">4.2.1.75</ecNumber>
    </recommendedName>
</protein>
<dbReference type="EC" id="4.2.1.75" evidence="3 9"/>
<dbReference type="InterPro" id="IPR036108">
    <property type="entry name" value="4pyrrol_syn_uPrphyn_synt_sf"/>
</dbReference>
<evidence type="ECO:0000256" key="8">
    <source>
        <dbReference type="ARBA" id="ARBA00048617"/>
    </source>
</evidence>
<keyword evidence="5 9" id="KW-0627">Porphyrin biosynthesis</keyword>
<evidence type="ECO:0000256" key="1">
    <source>
        <dbReference type="ARBA" id="ARBA00004772"/>
    </source>
</evidence>
<proteinExistence type="inferred from homology"/>
<dbReference type="InterPro" id="IPR039793">
    <property type="entry name" value="UROS/Hem4"/>
</dbReference>
<dbReference type="GO" id="GO:0004852">
    <property type="term" value="F:uroporphyrinogen-III synthase activity"/>
    <property type="evidence" value="ECO:0007669"/>
    <property type="project" value="UniProtKB-UniRule"/>
</dbReference>